<dbReference type="Pfam" id="PF00005">
    <property type="entry name" value="ABC_tran"/>
    <property type="match status" value="1"/>
</dbReference>
<dbReference type="EMBL" id="AFZC02000002">
    <property type="protein sequence ID" value="EHL09663.1"/>
    <property type="molecule type" value="Genomic_DNA"/>
</dbReference>
<evidence type="ECO:0000256" key="3">
    <source>
        <dbReference type="ARBA" id="ARBA00022840"/>
    </source>
</evidence>
<feature type="domain" description="ABC transporter" evidence="4">
    <location>
        <begin position="5"/>
        <end position="232"/>
    </location>
</feature>
<reference evidence="5" key="2">
    <citation type="submission" date="2013-03" db="EMBL/GenBank/DDBJ databases">
        <title>The Genome Sequence of Oribacterium sp. ACB1.</title>
        <authorList>
            <consortium name="The Broad Institute Genomics Platform"/>
            <consortium name="The Broad Institute Genome Sequencing Center for Infectious Disease"/>
            <person name="Earl A."/>
            <person name="Ward D."/>
            <person name="Feldgarden M."/>
            <person name="Gevers D."/>
            <person name="Sizova M."/>
            <person name="Hazen A."/>
            <person name="Epstein S."/>
            <person name="Walker B."/>
            <person name="Young S."/>
            <person name="Zeng Q."/>
            <person name="Gargeya S."/>
            <person name="Fitzgerald M."/>
            <person name="Haas B."/>
            <person name="Abouelleil A."/>
            <person name="Allen A.W."/>
            <person name="Alvarado L."/>
            <person name="Arachchi H.M."/>
            <person name="Berlin A.M."/>
            <person name="Chapman S.B."/>
            <person name="Gainer-Dewar J."/>
            <person name="Goldberg J."/>
            <person name="Griggs A."/>
            <person name="Gujja S."/>
            <person name="Hansen M."/>
            <person name="Howarth C."/>
            <person name="Imamovic A."/>
            <person name="Ireland A."/>
            <person name="Larimer J."/>
            <person name="McCowan C."/>
            <person name="Murphy C."/>
            <person name="Pearson M."/>
            <person name="Poon T.W."/>
            <person name="Priest M."/>
            <person name="Roberts A."/>
            <person name="Saif S."/>
            <person name="Shea T."/>
            <person name="Sisk P."/>
            <person name="Sykes S."/>
            <person name="Wortman J."/>
            <person name="Nusbaum C."/>
            <person name="Birren B."/>
        </authorList>
    </citation>
    <scope>NUCLEOTIDE SEQUENCE [LARGE SCALE GENOMIC DNA]</scope>
    <source>
        <strain evidence="5">ACB1</strain>
    </source>
</reference>
<dbReference type="Proteomes" id="UP000018461">
    <property type="component" value="Unassembled WGS sequence"/>
</dbReference>
<dbReference type="GO" id="GO:0016887">
    <property type="term" value="F:ATP hydrolysis activity"/>
    <property type="evidence" value="ECO:0007669"/>
    <property type="project" value="InterPro"/>
</dbReference>
<evidence type="ECO:0000313" key="6">
    <source>
        <dbReference type="Proteomes" id="UP000018461"/>
    </source>
</evidence>
<dbReference type="PATRIC" id="fig|796943.3.peg.2101"/>
<evidence type="ECO:0000259" key="4">
    <source>
        <dbReference type="PROSITE" id="PS50893"/>
    </source>
</evidence>
<dbReference type="RefSeq" id="WP_009535475.1">
    <property type="nucleotide sequence ID" value="NZ_KE148312.1"/>
</dbReference>
<protein>
    <recommendedName>
        <fullName evidence="4">ABC transporter domain-containing protein</fullName>
    </recommendedName>
</protein>
<evidence type="ECO:0000313" key="5">
    <source>
        <dbReference type="EMBL" id="EHL09663.1"/>
    </source>
</evidence>
<dbReference type="HOGENOM" id="CLU_000604_1_2_9"/>
<keyword evidence="6" id="KW-1185">Reference proteome</keyword>
<dbReference type="InterPro" id="IPR003593">
    <property type="entry name" value="AAA+_ATPase"/>
</dbReference>
<keyword evidence="3" id="KW-0067">ATP-binding</keyword>
<dbReference type="CDD" id="cd03230">
    <property type="entry name" value="ABC_DR_subfamily_A"/>
    <property type="match status" value="1"/>
</dbReference>
<dbReference type="InterPro" id="IPR027417">
    <property type="entry name" value="P-loop_NTPase"/>
</dbReference>
<dbReference type="STRING" id="796943.HMPREF9625_01636"/>
<sequence>MNSTLILKNVNKKYEKSNFAIKDISFSVPEGSIVGFIGENGAGKSTTMNCILNVIRRDSGTIEIFGREMTDEDIDIRENIGVVYDSNNFPEYLTAKQLADILGRIYSKWDDFCFEQFLRRFGLPESQKIKSYSRGMSMKLAIAVALSHDSKLLILDEATSGLDPIMRDEILDVLLEFVKQENHSILLSSHITSDLEKIADYIVFIHNGEIILNKTKDELIYEYGVIRCSENDFHNILSEDILSSMKKDYQIDVLIKNRKLIEKKYKNLIVDSVSLDEIMLLLVKGERNARID</sequence>
<dbReference type="SMART" id="SM00382">
    <property type="entry name" value="AAA"/>
    <property type="match status" value="1"/>
</dbReference>
<dbReference type="AlphaFoldDB" id="G9WQK3"/>
<organism evidence="5 6">
    <name type="scientific">Oribacterium parvum ACB1</name>
    <dbReference type="NCBI Taxonomy" id="796943"/>
    <lineage>
        <taxon>Bacteria</taxon>
        <taxon>Bacillati</taxon>
        <taxon>Bacillota</taxon>
        <taxon>Clostridia</taxon>
        <taxon>Lachnospirales</taxon>
        <taxon>Lachnospiraceae</taxon>
        <taxon>Oribacterium</taxon>
    </lineage>
</organism>
<comment type="caution">
    <text evidence="5">The sequence shown here is derived from an EMBL/GenBank/DDBJ whole genome shotgun (WGS) entry which is preliminary data.</text>
</comment>
<gene>
    <name evidence="5" type="ORF">HMPREF9625_01636</name>
</gene>
<evidence type="ECO:0000256" key="1">
    <source>
        <dbReference type="ARBA" id="ARBA00022448"/>
    </source>
</evidence>
<dbReference type="InterPro" id="IPR051782">
    <property type="entry name" value="ABC_Transporter_VariousFunc"/>
</dbReference>
<name>G9WQK3_9FIRM</name>
<reference evidence="5" key="1">
    <citation type="submission" date="2011-08" db="EMBL/GenBank/DDBJ databases">
        <authorList>
            <consortium name="The Broad Institute Genome Sequencing Platform"/>
            <person name="Earl A."/>
            <person name="Ward D."/>
            <person name="Feldgarden M."/>
            <person name="Gevers D."/>
            <person name="Sizova M."/>
            <person name="Hazen A."/>
            <person name="Epstein S."/>
            <person name="Young S.K."/>
            <person name="Zeng Q."/>
            <person name="Gargeya S."/>
            <person name="Fitzgerald M."/>
            <person name="Haas B."/>
            <person name="Abouelleil A."/>
            <person name="Alvarado L."/>
            <person name="Arachchi H.M."/>
            <person name="Berlin A."/>
            <person name="Brown A."/>
            <person name="Chapman S.B."/>
            <person name="Chen Z."/>
            <person name="Dunbar C."/>
            <person name="Freedman E."/>
            <person name="Gearin G."/>
            <person name="Gellesch M."/>
            <person name="Goldberg J."/>
            <person name="Griggs A."/>
            <person name="Gujja S."/>
            <person name="Heiman D."/>
            <person name="Howarth C."/>
            <person name="Larson L."/>
            <person name="Lui A."/>
            <person name="MacDonald P.J.P."/>
            <person name="Montmayeur A."/>
            <person name="Murphy C."/>
            <person name="Neiman D."/>
            <person name="Pearson M."/>
            <person name="Priest M."/>
            <person name="Roberts A."/>
            <person name="Saif S."/>
            <person name="Shea T."/>
            <person name="Shenoy N."/>
            <person name="Sisk P."/>
            <person name="Stolte C."/>
            <person name="Sykes S."/>
            <person name="Wortman J."/>
            <person name="Nusbaum C."/>
            <person name="Birren B."/>
        </authorList>
    </citation>
    <scope>NUCLEOTIDE SEQUENCE</scope>
    <source>
        <strain evidence="5">ACB1</strain>
    </source>
</reference>
<dbReference type="InterPro" id="IPR003439">
    <property type="entry name" value="ABC_transporter-like_ATP-bd"/>
</dbReference>
<evidence type="ECO:0000256" key="2">
    <source>
        <dbReference type="ARBA" id="ARBA00022741"/>
    </source>
</evidence>
<dbReference type="PANTHER" id="PTHR42939">
    <property type="entry name" value="ABC TRANSPORTER ATP-BINDING PROTEIN ALBC-RELATED"/>
    <property type="match status" value="1"/>
</dbReference>
<dbReference type="GO" id="GO:0005524">
    <property type="term" value="F:ATP binding"/>
    <property type="evidence" value="ECO:0007669"/>
    <property type="project" value="UniProtKB-KW"/>
</dbReference>
<proteinExistence type="predicted"/>
<dbReference type="PROSITE" id="PS50893">
    <property type="entry name" value="ABC_TRANSPORTER_2"/>
    <property type="match status" value="1"/>
</dbReference>
<keyword evidence="1" id="KW-0813">Transport</keyword>
<dbReference type="PANTHER" id="PTHR42939:SF3">
    <property type="entry name" value="ABC TRANSPORTER ATP-BINDING COMPONENT"/>
    <property type="match status" value="1"/>
</dbReference>
<dbReference type="Gene3D" id="3.40.50.300">
    <property type="entry name" value="P-loop containing nucleotide triphosphate hydrolases"/>
    <property type="match status" value="1"/>
</dbReference>
<dbReference type="SUPFAM" id="SSF52540">
    <property type="entry name" value="P-loop containing nucleoside triphosphate hydrolases"/>
    <property type="match status" value="1"/>
</dbReference>
<keyword evidence="2" id="KW-0547">Nucleotide-binding</keyword>
<accession>G9WQK3</accession>